<dbReference type="Pfam" id="PF01341">
    <property type="entry name" value="Glyco_hydro_6"/>
    <property type="match status" value="1"/>
</dbReference>
<accession>A0ABS7QJP3</accession>
<evidence type="ECO:0000256" key="10">
    <source>
        <dbReference type="SAM" id="MobiDB-lite"/>
    </source>
</evidence>
<dbReference type="RefSeq" id="WP_222972969.1">
    <property type="nucleotide sequence ID" value="NZ_JAINVZ010000001.1"/>
</dbReference>
<organism evidence="11 12">
    <name type="scientific">Streptantibioticus parmotrematis</name>
    <dbReference type="NCBI Taxonomy" id="2873249"/>
    <lineage>
        <taxon>Bacteria</taxon>
        <taxon>Bacillati</taxon>
        <taxon>Actinomycetota</taxon>
        <taxon>Actinomycetes</taxon>
        <taxon>Kitasatosporales</taxon>
        <taxon>Streptomycetaceae</taxon>
        <taxon>Streptantibioticus</taxon>
    </lineage>
</organism>
<feature type="chain" id="PRO_5044968995" description="Glucanase" evidence="9">
    <location>
        <begin position="24"/>
        <end position="356"/>
    </location>
</feature>
<evidence type="ECO:0000313" key="11">
    <source>
        <dbReference type="EMBL" id="MBY8883386.1"/>
    </source>
</evidence>
<dbReference type="Proteomes" id="UP001198565">
    <property type="component" value="Unassembled WGS sequence"/>
</dbReference>
<keyword evidence="1 9" id="KW-0732">Signal</keyword>
<comment type="similarity">
    <text evidence="9">Belongs to the glycosyl hydrolase family 6.</text>
</comment>
<dbReference type="PANTHER" id="PTHR34876">
    <property type="match status" value="1"/>
</dbReference>
<comment type="caution">
    <text evidence="11">The sequence shown here is derived from an EMBL/GenBank/DDBJ whole genome shotgun (WGS) entry which is preliminary data.</text>
</comment>
<dbReference type="EC" id="3.2.1.-" evidence="9"/>
<dbReference type="PRINTS" id="PR00733">
    <property type="entry name" value="GLHYDRLASE6"/>
</dbReference>
<dbReference type="PANTHER" id="PTHR34876:SF4">
    <property type="entry name" value="1,4-BETA-D-GLUCAN CELLOBIOHYDROLASE C-RELATED"/>
    <property type="match status" value="1"/>
</dbReference>
<keyword evidence="5 9" id="KW-0119">Carbohydrate metabolism</keyword>
<dbReference type="InterPro" id="IPR001524">
    <property type="entry name" value="Glyco_hydro_6_CS"/>
</dbReference>
<keyword evidence="2 9" id="KW-0378">Hydrolase</keyword>
<dbReference type="SUPFAM" id="SSF51989">
    <property type="entry name" value="Glycosyl hydrolases family 6, cellulases"/>
    <property type="match status" value="1"/>
</dbReference>
<dbReference type="PROSITE" id="PS00655">
    <property type="entry name" value="GLYCOSYL_HYDROL_F6_1"/>
    <property type="match status" value="1"/>
</dbReference>
<gene>
    <name evidence="11" type="ORF">K7472_00810</name>
</gene>
<evidence type="ECO:0000313" key="12">
    <source>
        <dbReference type="Proteomes" id="UP001198565"/>
    </source>
</evidence>
<dbReference type="Gene3D" id="3.20.20.40">
    <property type="entry name" value="1, 4-beta cellobiohydrolase"/>
    <property type="match status" value="1"/>
</dbReference>
<reference evidence="11 12" key="1">
    <citation type="submission" date="2021-08" db="EMBL/GenBank/DDBJ databases">
        <title>Streptomyces sp. PTM05 isolated from lichen.</title>
        <authorList>
            <person name="Somphong A."/>
            <person name="Phongsopitanun W."/>
            <person name="Tanasupawat S."/>
        </authorList>
    </citation>
    <scope>NUCLEOTIDE SEQUENCE [LARGE SCALE GENOMIC DNA]</scope>
    <source>
        <strain evidence="11 12">Ptm05</strain>
    </source>
</reference>
<protein>
    <recommendedName>
        <fullName evidence="9">Glucanase</fullName>
        <ecNumber evidence="9">3.2.1.-</ecNumber>
    </recommendedName>
</protein>
<evidence type="ECO:0000256" key="9">
    <source>
        <dbReference type="RuleBase" id="RU361186"/>
    </source>
</evidence>
<keyword evidence="6 9" id="KW-0326">Glycosidase</keyword>
<dbReference type="InterPro" id="IPR036434">
    <property type="entry name" value="Beta_cellobiohydrolase_sf"/>
</dbReference>
<name>A0ABS7QJP3_9ACTN</name>
<feature type="region of interest" description="Disordered" evidence="10">
    <location>
        <begin position="336"/>
        <end position="356"/>
    </location>
</feature>
<evidence type="ECO:0000256" key="2">
    <source>
        <dbReference type="ARBA" id="ARBA00022801"/>
    </source>
</evidence>
<keyword evidence="12" id="KW-1185">Reference proteome</keyword>
<proteinExistence type="inferred from homology"/>
<evidence type="ECO:0000256" key="6">
    <source>
        <dbReference type="ARBA" id="ARBA00023295"/>
    </source>
</evidence>
<dbReference type="PIRSF" id="PIRSF001100">
    <property type="entry name" value="Beta_cellobiohydrolase"/>
    <property type="match status" value="1"/>
</dbReference>
<evidence type="ECO:0000256" key="3">
    <source>
        <dbReference type="ARBA" id="ARBA00023001"/>
    </source>
</evidence>
<feature type="active site" evidence="8">
    <location>
        <position position="116"/>
    </location>
</feature>
<feature type="signal peptide" evidence="9">
    <location>
        <begin position="1"/>
        <end position="23"/>
    </location>
</feature>
<evidence type="ECO:0000256" key="4">
    <source>
        <dbReference type="ARBA" id="ARBA00023157"/>
    </source>
</evidence>
<dbReference type="InterPro" id="IPR016288">
    <property type="entry name" value="Beta_cellobiohydrolase"/>
</dbReference>
<dbReference type="EMBL" id="JAINVZ010000001">
    <property type="protein sequence ID" value="MBY8883386.1"/>
    <property type="molecule type" value="Genomic_DNA"/>
</dbReference>
<keyword evidence="4" id="KW-1015">Disulfide bond</keyword>
<sequence>MLSACIAAGMLAAQVFLTPGAMAASGPLAGPPGLNDPGDGWPFWVDPGNRAEAQASLWQERGQDQQADLVRDIADEPSATWLTESDPGPRAREVTLEARLAGRIPVLVAYNIPQRDCGQYSAGGATDATAYRNWIARLADGIEDRPAWVVLEPDAVAHLVTCPQDHGDGDRLALLSDAVRTLKALPHTSVYVDAGNAGWVTDLPRLADALRQAGVGQANGFALNVSNFQTTQASEGYGDRLSKLLGGAHFVIDTSRNGTGPLRAAGPAAALGWCNPPDRALGHPPTVATGDREVDAYLWVKRPGESDGSCRGGPPAGQWWPDYALRLARDARDWTGFTPVTPRAPSGPATASLGSP</sequence>
<evidence type="ECO:0000256" key="1">
    <source>
        <dbReference type="ARBA" id="ARBA00022729"/>
    </source>
</evidence>
<keyword evidence="7 9" id="KW-0624">Polysaccharide degradation</keyword>
<dbReference type="GO" id="GO:0016787">
    <property type="term" value="F:hydrolase activity"/>
    <property type="evidence" value="ECO:0007669"/>
    <property type="project" value="UniProtKB-KW"/>
</dbReference>
<evidence type="ECO:0000256" key="5">
    <source>
        <dbReference type="ARBA" id="ARBA00023277"/>
    </source>
</evidence>
<keyword evidence="3 9" id="KW-0136">Cellulose degradation</keyword>
<evidence type="ECO:0000256" key="7">
    <source>
        <dbReference type="ARBA" id="ARBA00023326"/>
    </source>
</evidence>
<evidence type="ECO:0000256" key="8">
    <source>
        <dbReference type="PROSITE-ProRule" id="PRU10056"/>
    </source>
</evidence>